<evidence type="ECO:0000313" key="2">
    <source>
        <dbReference type="Proteomes" id="UP000660729"/>
    </source>
</evidence>
<sequence>MATGKTKAALPHVMRPSSAAINFIARPALVKVGTPHTTFHINEELLCSGSEFFKAALKKDWHEEPEELYPWKEHVEAYALGDLLMDVDFKDAIMDALMVGMFTKSRQQGSYCIPGPGHRKALYEVTLPGCKARKMLAHRIADGAATVIKDSEDPAMLYDIMQILADKSQSNLIVATARCDFHEHEKGEENCYRKKFAKPFMFDDFW</sequence>
<accession>A0A8H6RQE1</accession>
<evidence type="ECO:0008006" key="3">
    <source>
        <dbReference type="Google" id="ProtNLM"/>
    </source>
</evidence>
<dbReference type="EMBL" id="JABCIY010000041">
    <property type="protein sequence ID" value="KAF7195236.1"/>
    <property type="molecule type" value="Genomic_DNA"/>
</dbReference>
<gene>
    <name evidence="1" type="ORF">HII31_03442</name>
</gene>
<reference evidence="1" key="1">
    <citation type="submission" date="2020-04" db="EMBL/GenBank/DDBJ databases">
        <title>Draft genome resource of the tomato pathogen Pseudocercospora fuligena.</title>
        <authorList>
            <person name="Zaccaron A."/>
        </authorList>
    </citation>
    <scope>NUCLEOTIDE SEQUENCE</scope>
    <source>
        <strain evidence="1">PF001</strain>
    </source>
</reference>
<organism evidence="1 2">
    <name type="scientific">Pseudocercospora fuligena</name>
    <dbReference type="NCBI Taxonomy" id="685502"/>
    <lineage>
        <taxon>Eukaryota</taxon>
        <taxon>Fungi</taxon>
        <taxon>Dikarya</taxon>
        <taxon>Ascomycota</taxon>
        <taxon>Pezizomycotina</taxon>
        <taxon>Dothideomycetes</taxon>
        <taxon>Dothideomycetidae</taxon>
        <taxon>Mycosphaerellales</taxon>
        <taxon>Mycosphaerellaceae</taxon>
        <taxon>Pseudocercospora</taxon>
    </lineage>
</organism>
<dbReference type="AlphaFoldDB" id="A0A8H6RQE1"/>
<name>A0A8H6RQE1_9PEZI</name>
<proteinExistence type="predicted"/>
<evidence type="ECO:0000313" key="1">
    <source>
        <dbReference type="EMBL" id="KAF7195236.1"/>
    </source>
</evidence>
<protein>
    <recommendedName>
        <fullName evidence="3">BTB domain-containing protein</fullName>
    </recommendedName>
</protein>
<comment type="caution">
    <text evidence="1">The sequence shown here is derived from an EMBL/GenBank/DDBJ whole genome shotgun (WGS) entry which is preliminary data.</text>
</comment>
<dbReference type="Proteomes" id="UP000660729">
    <property type="component" value="Unassembled WGS sequence"/>
</dbReference>
<dbReference type="OrthoDB" id="3647298at2759"/>
<keyword evidence="2" id="KW-1185">Reference proteome</keyword>